<evidence type="ECO:0000313" key="3">
    <source>
        <dbReference type="EMBL" id="SEI93234.1"/>
    </source>
</evidence>
<dbReference type="Proteomes" id="UP000183077">
    <property type="component" value="Unassembled WGS sequence"/>
</dbReference>
<dbReference type="Proteomes" id="UP000076630">
    <property type="component" value="Unassembled WGS sequence"/>
</dbReference>
<evidence type="ECO:0000313" key="4">
    <source>
        <dbReference type="Proteomes" id="UP000076630"/>
    </source>
</evidence>
<name>A0A161UTC8_9FLAO</name>
<dbReference type="SUPFAM" id="SSF53300">
    <property type="entry name" value="vWA-like"/>
    <property type="match status" value="1"/>
</dbReference>
<protein>
    <submittedName>
        <fullName evidence="2">Tellurium resistance protein</fullName>
    </submittedName>
    <submittedName>
        <fullName evidence="3">Uncharacterized conserved protein YegL, contains vWA domain of TerY type</fullName>
    </submittedName>
</protein>
<dbReference type="InterPro" id="IPR002035">
    <property type="entry name" value="VWF_A"/>
</dbReference>
<dbReference type="InterPro" id="IPR036465">
    <property type="entry name" value="vWFA_dom_sf"/>
</dbReference>
<evidence type="ECO:0000313" key="5">
    <source>
        <dbReference type="Proteomes" id="UP000183077"/>
    </source>
</evidence>
<sequence length="212" mass="23584">MNRRLLTYFLLDTSGSMYGEPIQALNNAFNGLINMLRMDPQAMESLCLSVVTFNREVENIVPLIELSKYQPIEIMCPQSGPTHTGEGLEMVYNLVEKELIKGTTTQKGDWKPLLFIFTDGKPSDLLKYREFVPKIKDLDFSVIVGCAAGPKAEVSFLKELTPNVVKLDTTDASTLTSFFKWVSSSIEMGNKSQGTGESLTLPAPPSELNFNF</sequence>
<dbReference type="EMBL" id="LQNU01000054">
    <property type="protein sequence ID" value="KZE80991.1"/>
    <property type="molecule type" value="Genomic_DNA"/>
</dbReference>
<dbReference type="RefSeq" id="WP_038986805.1">
    <property type="nucleotide sequence ID" value="NZ_FNYS01000007.1"/>
</dbReference>
<dbReference type="SMART" id="SM00327">
    <property type="entry name" value="VWA"/>
    <property type="match status" value="1"/>
</dbReference>
<dbReference type="OrthoDB" id="9806395at2"/>
<dbReference type="InterPro" id="IPR011392">
    <property type="entry name" value="Tellurite-R_TerY"/>
</dbReference>
<dbReference type="EMBL" id="FNYS01000007">
    <property type="protein sequence ID" value="SEI93234.1"/>
    <property type="molecule type" value="Genomic_DNA"/>
</dbReference>
<reference evidence="2 4" key="1">
    <citation type="submission" date="2016-01" db="EMBL/GenBank/DDBJ databases">
        <title>Whole genome sequencing of Myroides marinus L41.</title>
        <authorList>
            <person name="Hong K.W."/>
        </authorList>
    </citation>
    <scope>NUCLEOTIDE SEQUENCE [LARGE SCALE GENOMIC DNA]</scope>
    <source>
        <strain evidence="2 4">L41</strain>
    </source>
</reference>
<dbReference type="AlphaFoldDB" id="A0A161UTC8"/>
<dbReference type="PROSITE" id="PS50234">
    <property type="entry name" value="VWFA"/>
    <property type="match status" value="1"/>
</dbReference>
<feature type="domain" description="VWFA" evidence="1">
    <location>
        <begin position="6"/>
        <end position="182"/>
    </location>
</feature>
<dbReference type="Gene3D" id="3.40.50.410">
    <property type="entry name" value="von Willebrand factor, type A domain"/>
    <property type="match status" value="1"/>
</dbReference>
<evidence type="ECO:0000259" key="1">
    <source>
        <dbReference type="PROSITE" id="PS50234"/>
    </source>
</evidence>
<reference evidence="3 5" key="2">
    <citation type="submission" date="2016-10" db="EMBL/GenBank/DDBJ databases">
        <authorList>
            <person name="de Groot N.N."/>
        </authorList>
    </citation>
    <scope>NUCLEOTIDE SEQUENCE [LARGE SCALE GENOMIC DNA]</scope>
    <source>
        <strain evidence="3 5">DSM 23048</strain>
    </source>
</reference>
<dbReference type="PIRSF" id="PIRSF020634">
    <property type="entry name" value="TerY_vWA"/>
    <property type="match status" value="1"/>
</dbReference>
<proteinExistence type="predicted"/>
<gene>
    <name evidence="2" type="ORF">AV926_09465</name>
    <name evidence="3" type="ORF">SAMN04488018_10757</name>
</gene>
<dbReference type="GeneID" id="82257042"/>
<dbReference type="Pfam" id="PF00092">
    <property type="entry name" value="VWA"/>
    <property type="match status" value="1"/>
</dbReference>
<keyword evidence="4" id="KW-1185">Reference proteome</keyword>
<accession>A0A161UTC8</accession>
<organism evidence="2 4">
    <name type="scientific">Myroides marinus</name>
    <dbReference type="NCBI Taxonomy" id="703342"/>
    <lineage>
        <taxon>Bacteria</taxon>
        <taxon>Pseudomonadati</taxon>
        <taxon>Bacteroidota</taxon>
        <taxon>Flavobacteriia</taxon>
        <taxon>Flavobacteriales</taxon>
        <taxon>Flavobacteriaceae</taxon>
        <taxon>Myroides</taxon>
    </lineage>
</organism>
<evidence type="ECO:0000313" key="2">
    <source>
        <dbReference type="EMBL" id="KZE80991.1"/>
    </source>
</evidence>